<evidence type="ECO:0000256" key="5">
    <source>
        <dbReference type="ARBA" id="ARBA00022806"/>
    </source>
</evidence>
<dbReference type="SUPFAM" id="SSF52980">
    <property type="entry name" value="Restriction endonuclease-like"/>
    <property type="match status" value="1"/>
</dbReference>
<evidence type="ECO:0000256" key="6">
    <source>
        <dbReference type="ARBA" id="ARBA00022839"/>
    </source>
</evidence>
<keyword evidence="8" id="KW-0238">DNA-binding</keyword>
<dbReference type="GO" id="GO:0009338">
    <property type="term" value="C:exodeoxyribonuclease V complex"/>
    <property type="evidence" value="ECO:0007669"/>
    <property type="project" value="TreeGrafter"/>
</dbReference>
<evidence type="ECO:0000313" key="17">
    <source>
        <dbReference type="EMBL" id="PFG28229.1"/>
    </source>
</evidence>
<evidence type="ECO:0000256" key="8">
    <source>
        <dbReference type="ARBA" id="ARBA00023125"/>
    </source>
</evidence>
<dbReference type="OrthoDB" id="9810135at2"/>
<evidence type="ECO:0000256" key="9">
    <source>
        <dbReference type="ARBA" id="ARBA00023204"/>
    </source>
</evidence>
<dbReference type="Pfam" id="PF13361">
    <property type="entry name" value="UvrD_C"/>
    <property type="match status" value="2"/>
</dbReference>
<keyword evidence="6 17" id="KW-0269">Exonuclease</keyword>
<dbReference type="GO" id="GO:0043138">
    <property type="term" value="F:3'-5' DNA helicase activity"/>
    <property type="evidence" value="ECO:0007669"/>
    <property type="project" value="UniProtKB-EC"/>
</dbReference>
<feature type="domain" description="UvrD-like helicase ATP-binding" evidence="15">
    <location>
        <begin position="4"/>
        <end position="455"/>
    </location>
</feature>
<evidence type="ECO:0000256" key="1">
    <source>
        <dbReference type="ARBA" id="ARBA00022722"/>
    </source>
</evidence>
<dbReference type="InterPro" id="IPR027417">
    <property type="entry name" value="P-loop_NTPase"/>
</dbReference>
<keyword evidence="4 14" id="KW-0378">Hydrolase</keyword>
<evidence type="ECO:0000259" key="15">
    <source>
        <dbReference type="PROSITE" id="PS51198"/>
    </source>
</evidence>
<dbReference type="Gene3D" id="1.10.3170.10">
    <property type="entry name" value="Recbcd, chain B, domain 2"/>
    <property type="match status" value="1"/>
</dbReference>
<keyword evidence="10" id="KW-0413">Isomerase</keyword>
<dbReference type="Gene3D" id="1.10.486.10">
    <property type="entry name" value="PCRA, domain 4"/>
    <property type="match status" value="2"/>
</dbReference>
<dbReference type="GO" id="GO:0003677">
    <property type="term" value="F:DNA binding"/>
    <property type="evidence" value="ECO:0007669"/>
    <property type="project" value="UniProtKB-KW"/>
</dbReference>
<feature type="domain" description="UvrD-like helicase C-terminal" evidence="16">
    <location>
        <begin position="463"/>
        <end position="712"/>
    </location>
</feature>
<dbReference type="Gene3D" id="3.90.320.10">
    <property type="match status" value="1"/>
</dbReference>
<evidence type="ECO:0000313" key="18">
    <source>
        <dbReference type="Proteomes" id="UP000221653"/>
    </source>
</evidence>
<keyword evidence="9" id="KW-0234">DNA repair</keyword>
<name>A0A2A9DQN4_9CORY</name>
<organism evidence="17 18">
    <name type="scientific">Corynebacterium renale</name>
    <dbReference type="NCBI Taxonomy" id="1724"/>
    <lineage>
        <taxon>Bacteria</taxon>
        <taxon>Bacillati</taxon>
        <taxon>Actinomycetota</taxon>
        <taxon>Actinomycetes</taxon>
        <taxon>Mycobacteriales</taxon>
        <taxon>Corynebacteriaceae</taxon>
        <taxon>Corynebacterium</taxon>
    </lineage>
</organism>
<dbReference type="EMBL" id="PDJF01000001">
    <property type="protein sequence ID" value="PFG28229.1"/>
    <property type="molecule type" value="Genomic_DNA"/>
</dbReference>
<evidence type="ECO:0000256" key="12">
    <source>
        <dbReference type="ARBA" id="ARBA00034808"/>
    </source>
</evidence>
<keyword evidence="3" id="KW-0227">DNA damage</keyword>
<dbReference type="InterPro" id="IPR038726">
    <property type="entry name" value="PDDEXK_AddAB-type"/>
</dbReference>
<dbReference type="PANTHER" id="PTHR11070:SF23">
    <property type="entry name" value="RECBCD ENZYME SUBUNIT RECB"/>
    <property type="match status" value="1"/>
</dbReference>
<dbReference type="STRING" id="1724.GCA_001044175_01401"/>
<evidence type="ECO:0000256" key="7">
    <source>
        <dbReference type="ARBA" id="ARBA00022840"/>
    </source>
</evidence>
<dbReference type="SUPFAM" id="SSF52540">
    <property type="entry name" value="P-loop containing nucleoside triphosphate hydrolases"/>
    <property type="match status" value="1"/>
</dbReference>
<protein>
    <recommendedName>
        <fullName evidence="12">DNA 3'-5' helicase</fullName>
        <ecNumber evidence="12">5.6.2.4</ecNumber>
    </recommendedName>
</protein>
<dbReference type="PANTHER" id="PTHR11070">
    <property type="entry name" value="UVRD / RECB / PCRA DNA HELICASE FAMILY MEMBER"/>
    <property type="match status" value="1"/>
</dbReference>
<gene>
    <name evidence="17" type="ORF">ATK06_1331</name>
</gene>
<evidence type="ECO:0000256" key="2">
    <source>
        <dbReference type="ARBA" id="ARBA00022741"/>
    </source>
</evidence>
<evidence type="ECO:0000256" key="13">
    <source>
        <dbReference type="ARBA" id="ARBA00048988"/>
    </source>
</evidence>
<keyword evidence="2 14" id="KW-0547">Nucleotide-binding</keyword>
<comment type="catalytic activity">
    <reaction evidence="11">
        <text>Couples ATP hydrolysis with the unwinding of duplex DNA by translocating in the 3'-5' direction.</text>
        <dbReference type="EC" id="5.6.2.4"/>
    </reaction>
</comment>
<reference evidence="17 18" key="1">
    <citation type="submission" date="2017-10" db="EMBL/GenBank/DDBJ databases">
        <title>Sequencing the genomes of 1000 actinobacteria strains.</title>
        <authorList>
            <person name="Klenk H.-P."/>
        </authorList>
    </citation>
    <scope>NUCLEOTIDE SEQUENCE [LARGE SCALE GENOMIC DNA]</scope>
    <source>
        <strain evidence="17 18">DSM 20688</strain>
    </source>
</reference>
<keyword evidence="1" id="KW-0540">Nuclease</keyword>
<dbReference type="Gene3D" id="3.40.50.300">
    <property type="entry name" value="P-loop containing nucleotide triphosphate hydrolases"/>
    <property type="match status" value="3"/>
</dbReference>
<evidence type="ECO:0000256" key="4">
    <source>
        <dbReference type="ARBA" id="ARBA00022801"/>
    </source>
</evidence>
<evidence type="ECO:0000256" key="14">
    <source>
        <dbReference type="PROSITE-ProRule" id="PRU00560"/>
    </source>
</evidence>
<dbReference type="InterPro" id="IPR014016">
    <property type="entry name" value="UvrD-like_ATP-bd"/>
</dbReference>
<dbReference type="InterPro" id="IPR000212">
    <property type="entry name" value="DNA_helicase_UvrD/REP"/>
</dbReference>
<dbReference type="GO" id="GO:0004527">
    <property type="term" value="F:exonuclease activity"/>
    <property type="evidence" value="ECO:0007669"/>
    <property type="project" value="UniProtKB-KW"/>
</dbReference>
<keyword evidence="7 14" id="KW-0067">ATP-binding</keyword>
<dbReference type="Pfam" id="PF00580">
    <property type="entry name" value="UvrD-helicase"/>
    <property type="match status" value="1"/>
</dbReference>
<dbReference type="RefSeq" id="WP_048379581.1">
    <property type="nucleotide sequence ID" value="NZ_LDYE01000003.1"/>
</dbReference>
<dbReference type="GO" id="GO:0005829">
    <property type="term" value="C:cytosol"/>
    <property type="evidence" value="ECO:0007669"/>
    <property type="project" value="TreeGrafter"/>
</dbReference>
<dbReference type="Proteomes" id="UP000221653">
    <property type="component" value="Unassembled WGS sequence"/>
</dbReference>
<dbReference type="GO" id="GO:0000725">
    <property type="term" value="P:recombinational repair"/>
    <property type="evidence" value="ECO:0007669"/>
    <property type="project" value="TreeGrafter"/>
</dbReference>
<accession>A0A2A9DQN4</accession>
<feature type="binding site" evidence="14">
    <location>
        <begin position="25"/>
        <end position="32"/>
    </location>
    <ligand>
        <name>ATP</name>
        <dbReference type="ChEBI" id="CHEBI:30616"/>
    </ligand>
</feature>
<dbReference type="InterPro" id="IPR011335">
    <property type="entry name" value="Restrct_endonuc-II-like"/>
</dbReference>
<dbReference type="GO" id="GO:0005524">
    <property type="term" value="F:ATP binding"/>
    <property type="evidence" value="ECO:0007669"/>
    <property type="project" value="UniProtKB-UniRule"/>
</dbReference>
<evidence type="ECO:0000256" key="3">
    <source>
        <dbReference type="ARBA" id="ARBA00022763"/>
    </source>
</evidence>
<evidence type="ECO:0000259" key="16">
    <source>
        <dbReference type="PROSITE" id="PS51217"/>
    </source>
</evidence>
<proteinExistence type="predicted"/>
<sequence length="1040" mass="114090">MSTLIDAASRDEITYEVDRSLFVEAGAGSGKTHQLVQRLLTLLIDREEPIQSIAAITFTKKAAGELKDRLRSHLTEIAAQGRTEILTGQFREFGDTDRAKKVALDALTGLPSAAIDTIHAFCLRLLKLYPLEACVSPGAEAVSGMEEAVAGAQRSDELAEIIMDLIAGDTSSLPAEILEASGLTVEKLQAAVAHLDAHDFTLRHYGEIYQKFDEHWGELTPTMNAPIPAGQLADREYLNTVVIKLQDILQQCTNPDDALYVRLETLVGIIRQTSRAAGPGANIAPPEYKLGSAGSKPNWGRPGKEVRDEVKEILDEWAQRYASPTVAAAATIRRFLAAYAVDHARARARTGTLEHYDQLYLAEELVRDTAIARHIGEQFRYVLIDEFQDTDPTQLSMVRSIVEATGNRPGHVFTVGDPKQSIYRFRRADVNSYLRARAQTPAADIVQLQTNFRSRSGVLSVINAVFREAFANECADIEFAELVPRPNNDGGSVEFYRHPDVEETSPAAEAADILTAITTALAQGIPLEDIAVLCTTHAVARDGMELLSQHGIPYVSEGSSMGYQEPDIEDLHTLIRAIADPSNTFTRAAALRTSLLGVPDSELSGDTSSQLIDDLRQETRGLSADQVLEHVAQRTDLRAGIAYRNADTENRLHRLDWVIAQAREFARTTGGGLRAYLRWVDGIIDNRDSGATPSWSTDRPGVRFLTMHGAKGREFKAVILAGMCRSHTPRADSVLFDSGTGIAEFSLGGVATPKYKECADYEKEELQKEDVRLLYVAATRAEDFLAVPLEIGKKKDGKFYKTRGKVLAETVEALAYNTAAGDQPQISHVEAPTLINELDIDYAHIQANKEILDAAQSAASKRVRVSATSQAHLDNPATREAAQRYEPVAAIPREAHGTEFGTAVHAVMELAGTAPVEELAETQASLFELEADEVLALCQAYLNSDIVTQAFATEHHREVPVFGTLDGQVIEGVVDLLYREGDHWVIADYKTDVSATAQVVAEYFTQLEFYARILQGHLDAPIARLELLFSREVRRSEVAQ</sequence>
<evidence type="ECO:0000256" key="10">
    <source>
        <dbReference type="ARBA" id="ARBA00023235"/>
    </source>
</evidence>
<comment type="catalytic activity">
    <reaction evidence="13">
        <text>ATP + H2O = ADP + phosphate + H(+)</text>
        <dbReference type="Rhea" id="RHEA:13065"/>
        <dbReference type="ChEBI" id="CHEBI:15377"/>
        <dbReference type="ChEBI" id="CHEBI:15378"/>
        <dbReference type="ChEBI" id="CHEBI:30616"/>
        <dbReference type="ChEBI" id="CHEBI:43474"/>
        <dbReference type="ChEBI" id="CHEBI:456216"/>
        <dbReference type="EC" id="5.6.2.4"/>
    </reaction>
</comment>
<dbReference type="PROSITE" id="PS51217">
    <property type="entry name" value="UVRD_HELICASE_CTER"/>
    <property type="match status" value="1"/>
</dbReference>
<dbReference type="EC" id="5.6.2.4" evidence="12"/>
<dbReference type="PROSITE" id="PS51198">
    <property type="entry name" value="UVRD_HELICASE_ATP_BIND"/>
    <property type="match status" value="1"/>
</dbReference>
<dbReference type="AlphaFoldDB" id="A0A2A9DQN4"/>
<evidence type="ECO:0000256" key="11">
    <source>
        <dbReference type="ARBA" id="ARBA00034617"/>
    </source>
</evidence>
<keyword evidence="5 14" id="KW-0347">Helicase</keyword>
<comment type="caution">
    <text evidence="17">The sequence shown here is derived from an EMBL/GenBank/DDBJ whole genome shotgun (WGS) entry which is preliminary data.</text>
</comment>
<keyword evidence="18" id="KW-1185">Reference proteome</keyword>
<dbReference type="InterPro" id="IPR014017">
    <property type="entry name" value="DNA_helicase_UvrD-like_C"/>
</dbReference>
<dbReference type="InterPro" id="IPR011604">
    <property type="entry name" value="PDDEXK-like_dom_sf"/>
</dbReference>
<dbReference type="Pfam" id="PF12705">
    <property type="entry name" value="PDDEXK_1"/>
    <property type="match status" value="1"/>
</dbReference>